<dbReference type="Proteomes" id="UP001159427">
    <property type="component" value="Unassembled WGS sequence"/>
</dbReference>
<comment type="similarity">
    <text evidence="10">Belongs to the glycosyltransferase 14 family.</text>
</comment>
<keyword evidence="5" id="KW-0812">Transmembrane</keyword>
<comment type="pathway">
    <text evidence="2">Protein modification; protein glycosylation.</text>
</comment>
<keyword evidence="7" id="KW-1133">Transmembrane helix</keyword>
<evidence type="ECO:0000256" key="10">
    <source>
        <dbReference type="ARBA" id="ARBA00038150"/>
    </source>
</evidence>
<dbReference type="PANTHER" id="PTHR19297">
    <property type="entry name" value="GLYCOSYLTRANSFERASE 14 FAMILY MEMBER"/>
    <property type="match status" value="1"/>
</dbReference>
<evidence type="ECO:0000256" key="9">
    <source>
        <dbReference type="ARBA" id="ARBA00023180"/>
    </source>
</evidence>
<comment type="subcellular location">
    <subcellularLocation>
        <location evidence="1">Membrane</location>
        <topology evidence="1">Single-pass type II membrane protein</topology>
    </subcellularLocation>
</comment>
<feature type="non-terminal residue" evidence="11">
    <location>
        <position position="171"/>
    </location>
</feature>
<evidence type="ECO:0000256" key="2">
    <source>
        <dbReference type="ARBA" id="ARBA00004922"/>
    </source>
</evidence>
<evidence type="ECO:0000256" key="6">
    <source>
        <dbReference type="ARBA" id="ARBA00022968"/>
    </source>
</evidence>
<evidence type="ECO:0008006" key="13">
    <source>
        <dbReference type="Google" id="ProtNLM"/>
    </source>
</evidence>
<evidence type="ECO:0000256" key="5">
    <source>
        <dbReference type="ARBA" id="ARBA00022692"/>
    </source>
</evidence>
<name>A0ABN8LP22_9CNID</name>
<protein>
    <recommendedName>
        <fullName evidence="13">Ribosomal protein S3</fullName>
    </recommendedName>
</protein>
<organism evidence="11 12">
    <name type="scientific">Porites evermanni</name>
    <dbReference type="NCBI Taxonomy" id="104178"/>
    <lineage>
        <taxon>Eukaryota</taxon>
        <taxon>Metazoa</taxon>
        <taxon>Cnidaria</taxon>
        <taxon>Anthozoa</taxon>
        <taxon>Hexacorallia</taxon>
        <taxon>Scleractinia</taxon>
        <taxon>Fungiina</taxon>
        <taxon>Poritidae</taxon>
        <taxon>Porites</taxon>
    </lineage>
</organism>
<comment type="caution">
    <text evidence="11">The sequence shown here is derived from an EMBL/GenBank/DDBJ whole genome shotgun (WGS) entry which is preliminary data.</text>
</comment>
<keyword evidence="8" id="KW-0472">Membrane</keyword>
<dbReference type="Pfam" id="PF02485">
    <property type="entry name" value="Branch"/>
    <property type="match status" value="1"/>
</dbReference>
<evidence type="ECO:0000256" key="7">
    <source>
        <dbReference type="ARBA" id="ARBA00022989"/>
    </source>
</evidence>
<evidence type="ECO:0000313" key="12">
    <source>
        <dbReference type="Proteomes" id="UP001159427"/>
    </source>
</evidence>
<evidence type="ECO:0000256" key="1">
    <source>
        <dbReference type="ARBA" id="ARBA00004606"/>
    </source>
</evidence>
<accession>A0ABN8LP22</accession>
<keyword evidence="3" id="KW-0328">Glycosyltransferase</keyword>
<keyword evidence="4" id="KW-0808">Transferase</keyword>
<evidence type="ECO:0000256" key="4">
    <source>
        <dbReference type="ARBA" id="ARBA00022679"/>
    </source>
</evidence>
<reference evidence="11 12" key="1">
    <citation type="submission" date="2022-05" db="EMBL/GenBank/DDBJ databases">
        <authorList>
            <consortium name="Genoscope - CEA"/>
            <person name="William W."/>
        </authorList>
    </citation>
    <scope>NUCLEOTIDE SEQUENCE [LARGE SCALE GENOMIC DNA]</scope>
</reference>
<keyword evidence="6" id="KW-0735">Signal-anchor</keyword>
<dbReference type="EMBL" id="CALNXI010000069">
    <property type="protein sequence ID" value="CAH3017722.1"/>
    <property type="molecule type" value="Genomic_DNA"/>
</dbReference>
<evidence type="ECO:0000256" key="3">
    <source>
        <dbReference type="ARBA" id="ARBA00022676"/>
    </source>
</evidence>
<evidence type="ECO:0000313" key="11">
    <source>
        <dbReference type="EMBL" id="CAH3017722.1"/>
    </source>
</evidence>
<dbReference type="PANTHER" id="PTHR19297:SF191">
    <property type="entry name" value="PROTEIN XYLOSYLTRANSFERASE"/>
    <property type="match status" value="1"/>
</dbReference>
<gene>
    <name evidence="11" type="ORF">PEVE_00039280</name>
</gene>
<sequence length="171" mass="19836">MSLVGQDFPLYRNKQFVRALQGLNNTYNIAHSMPKRYSDHIERSHFNRNTTKRKAPPPHNISIYKGSTHIIALREFDDFALHSQIAKDFDEFLKETQVPGETMDASLQHLPGAPGGIKGKQPKWIQWAMNLTRTRQGRRGIWVGNIFRISLEDLRWAVGENNKEKRFVHTI</sequence>
<evidence type="ECO:0000256" key="8">
    <source>
        <dbReference type="ARBA" id="ARBA00023136"/>
    </source>
</evidence>
<dbReference type="InterPro" id="IPR003406">
    <property type="entry name" value="Glyco_trans_14"/>
</dbReference>
<proteinExistence type="inferred from homology"/>
<keyword evidence="12" id="KW-1185">Reference proteome</keyword>
<keyword evidence="9" id="KW-0325">Glycoprotein</keyword>